<accession>X1AX43</accession>
<dbReference type="AlphaFoldDB" id="X1AX43"/>
<proteinExistence type="predicted"/>
<gene>
    <name evidence="1" type="ORF">S01H4_24709</name>
</gene>
<protein>
    <submittedName>
        <fullName evidence="1">Uncharacterized protein</fullName>
    </submittedName>
</protein>
<organism evidence="1">
    <name type="scientific">marine sediment metagenome</name>
    <dbReference type="NCBI Taxonomy" id="412755"/>
    <lineage>
        <taxon>unclassified sequences</taxon>
        <taxon>metagenomes</taxon>
        <taxon>ecological metagenomes</taxon>
    </lineage>
</organism>
<name>X1AX43_9ZZZZ</name>
<evidence type="ECO:0000313" key="1">
    <source>
        <dbReference type="EMBL" id="GAG87699.1"/>
    </source>
</evidence>
<sequence length="70" mass="8391">GCGHGKYPMTIIIQNTKLKECRWDLVSGKMIPRKKKFYRKDSEGYYYVPEVLEYKNRKHVKKPQRGKKSK</sequence>
<comment type="caution">
    <text evidence="1">The sequence shown here is derived from an EMBL/GenBank/DDBJ whole genome shotgun (WGS) entry which is preliminary data.</text>
</comment>
<dbReference type="EMBL" id="BART01011649">
    <property type="protein sequence ID" value="GAG87699.1"/>
    <property type="molecule type" value="Genomic_DNA"/>
</dbReference>
<feature type="non-terminal residue" evidence="1">
    <location>
        <position position="1"/>
    </location>
</feature>
<reference evidence="1" key="1">
    <citation type="journal article" date="2014" name="Front. Microbiol.">
        <title>High frequency of phylogenetically diverse reductive dehalogenase-homologous genes in deep subseafloor sedimentary metagenomes.</title>
        <authorList>
            <person name="Kawai M."/>
            <person name="Futagami T."/>
            <person name="Toyoda A."/>
            <person name="Takaki Y."/>
            <person name="Nishi S."/>
            <person name="Hori S."/>
            <person name="Arai W."/>
            <person name="Tsubouchi T."/>
            <person name="Morono Y."/>
            <person name="Uchiyama I."/>
            <person name="Ito T."/>
            <person name="Fujiyama A."/>
            <person name="Inagaki F."/>
            <person name="Takami H."/>
        </authorList>
    </citation>
    <scope>NUCLEOTIDE SEQUENCE</scope>
    <source>
        <strain evidence="1">Expedition CK06-06</strain>
    </source>
</reference>